<reference evidence="1" key="1">
    <citation type="submission" date="2020-07" db="EMBL/GenBank/DDBJ databases">
        <title>Multicomponent nature underlies the extraordinary mechanical properties of spider dragline silk.</title>
        <authorList>
            <person name="Kono N."/>
            <person name="Nakamura H."/>
            <person name="Mori M."/>
            <person name="Yoshida Y."/>
            <person name="Ohtoshi R."/>
            <person name="Malay A.D."/>
            <person name="Moran D.A.P."/>
            <person name="Tomita M."/>
            <person name="Numata K."/>
            <person name="Arakawa K."/>
        </authorList>
    </citation>
    <scope>NUCLEOTIDE SEQUENCE</scope>
</reference>
<protein>
    <submittedName>
        <fullName evidence="1">Uncharacterized protein</fullName>
    </submittedName>
</protein>
<keyword evidence="2" id="KW-1185">Reference proteome</keyword>
<accession>A0A8X6K342</accession>
<proteinExistence type="predicted"/>
<evidence type="ECO:0000313" key="2">
    <source>
        <dbReference type="Proteomes" id="UP000887116"/>
    </source>
</evidence>
<sequence length="84" mass="9263">MPAGYSPPPSFHALQRSASPLGATRSCGVGNQTDFCELSSACDCQRLGVIQFGPFLRFIPSCLFFRFETSPVFPVFLFPHHSCF</sequence>
<evidence type="ECO:0000313" key="1">
    <source>
        <dbReference type="EMBL" id="GFR28626.1"/>
    </source>
</evidence>
<dbReference type="AlphaFoldDB" id="A0A8X6K342"/>
<organism evidence="1 2">
    <name type="scientific">Trichonephila clavata</name>
    <name type="common">Joro spider</name>
    <name type="synonym">Nephila clavata</name>
    <dbReference type="NCBI Taxonomy" id="2740835"/>
    <lineage>
        <taxon>Eukaryota</taxon>
        <taxon>Metazoa</taxon>
        <taxon>Ecdysozoa</taxon>
        <taxon>Arthropoda</taxon>
        <taxon>Chelicerata</taxon>
        <taxon>Arachnida</taxon>
        <taxon>Araneae</taxon>
        <taxon>Araneomorphae</taxon>
        <taxon>Entelegynae</taxon>
        <taxon>Araneoidea</taxon>
        <taxon>Nephilidae</taxon>
        <taxon>Trichonephila</taxon>
    </lineage>
</organism>
<dbReference type="EMBL" id="BMAO01019138">
    <property type="protein sequence ID" value="GFR28626.1"/>
    <property type="molecule type" value="Genomic_DNA"/>
</dbReference>
<dbReference type="OrthoDB" id="6437229at2759"/>
<gene>
    <name evidence="1" type="ORF">TNCT_210791</name>
</gene>
<comment type="caution">
    <text evidence="1">The sequence shown here is derived from an EMBL/GenBank/DDBJ whole genome shotgun (WGS) entry which is preliminary data.</text>
</comment>
<dbReference type="Proteomes" id="UP000887116">
    <property type="component" value="Unassembled WGS sequence"/>
</dbReference>
<name>A0A8X6K342_TRICU</name>